<sequence length="776" mass="90296">MAVEQYLFKFLENLNYVAAETARDIEERIFDDPKSAVMNARVFAEEIVKDVFRKEEIDYSHLTTHFERINYLAREGFLEKGTQQALAEIRLTGNKALHDATFRPDILEAIKIFKEMYKLGTWFAEVYSSDISIPSYKDPIPPQKGLGMDDVQNMIEQALSGKLSQYLNLKNEDNNTVKEQEGQTDNESKVSGNDDQQENKVITLNLNLPEGRSYLLRELKRLQESSQEAVENSNSFSKFKDYMHVAREIQKDFEEMITITKDSDRAELILLTGSVGDGKSHLLAYYNEKQREVMNKFEILNDATESFSPNKNALETLSELLDGFSDQKIELSKDKVILAINLGILHNFLSYEHEGKSFNKLKGFIEESGLFTQKVTTKYSEESFHLIGFSDYQSYELTNGGPKSSFYLKIFQKVFSNDSNNPFYISYQEDLKNNVKGVIHENFEFLMDKNIQNEIIQLIIQGIVRNKLVISARAFYNFIADLVIPEGYSEILDFEWNHFEKINNTVPHLLFKRRERSVILKTMSELDPIHIRSQAIDQIFIDINTLNDWDKIIEKYSNNYIAKEWLGPIAYQSENFNGLTSEFSQLLVRLAYLTNNSFAEEVIPSSYKNYMKYLYSFNKVEQRQIATFYKEIIQTIFKWRGSPKTGYIYINKPIEKFRIAQELSLKPKMDHLSPNNNDILTSFKQTLTIVFSDKQERENLTLEVDYPLYELLSNVQRGYCPNKKDEEDAIKFVEFLDQIMKFGNKSNEVLVHIPTENKQYVLSKGLFDGYTFEKVL</sequence>
<feature type="compositionally biased region" description="Polar residues" evidence="1">
    <location>
        <begin position="183"/>
        <end position="198"/>
    </location>
</feature>
<dbReference type="NCBIfam" id="TIGR03238">
    <property type="entry name" value="dnd_assoc_3"/>
    <property type="match status" value="1"/>
</dbReference>
<proteinExistence type="predicted"/>
<dbReference type="RefSeq" id="WP_377930747.1">
    <property type="nucleotide sequence ID" value="NZ_JBHUEM010000055.1"/>
</dbReference>
<evidence type="ECO:0000313" key="3">
    <source>
        <dbReference type="EMBL" id="MFD1739507.1"/>
    </source>
</evidence>
<gene>
    <name evidence="3" type="primary">dptF</name>
    <name evidence="3" type="ORF">ACFSCX_23785</name>
</gene>
<evidence type="ECO:0000313" key="4">
    <source>
        <dbReference type="Proteomes" id="UP001597214"/>
    </source>
</evidence>
<evidence type="ECO:0000259" key="2">
    <source>
        <dbReference type="Pfam" id="PF13643"/>
    </source>
</evidence>
<dbReference type="InterPro" id="IPR017647">
    <property type="entry name" value="Dnd_assoc_3"/>
</dbReference>
<dbReference type="EMBL" id="JBHUEM010000055">
    <property type="protein sequence ID" value="MFD1739507.1"/>
    <property type="molecule type" value="Genomic_DNA"/>
</dbReference>
<dbReference type="InterPro" id="IPR025285">
    <property type="entry name" value="DUF4145"/>
</dbReference>
<feature type="domain" description="DUF4145" evidence="2">
    <location>
        <begin position="29"/>
        <end position="113"/>
    </location>
</feature>
<protein>
    <submittedName>
        <fullName evidence="3">DNA phosphorothioation-dependent restriction protein DptF</fullName>
    </submittedName>
</protein>
<name>A0ABW4LWL7_9BACI</name>
<feature type="region of interest" description="Disordered" evidence="1">
    <location>
        <begin position="175"/>
        <end position="198"/>
    </location>
</feature>
<keyword evidence="4" id="KW-1185">Reference proteome</keyword>
<dbReference type="Proteomes" id="UP001597214">
    <property type="component" value="Unassembled WGS sequence"/>
</dbReference>
<accession>A0ABW4LWL7</accession>
<organism evidence="3 4">
    <name type="scientific">Bacillus salitolerans</name>
    <dbReference type="NCBI Taxonomy" id="1437434"/>
    <lineage>
        <taxon>Bacteria</taxon>
        <taxon>Bacillati</taxon>
        <taxon>Bacillota</taxon>
        <taxon>Bacilli</taxon>
        <taxon>Bacillales</taxon>
        <taxon>Bacillaceae</taxon>
        <taxon>Bacillus</taxon>
    </lineage>
</organism>
<dbReference type="Pfam" id="PF13643">
    <property type="entry name" value="DUF4145"/>
    <property type="match status" value="1"/>
</dbReference>
<evidence type="ECO:0000256" key="1">
    <source>
        <dbReference type="SAM" id="MobiDB-lite"/>
    </source>
</evidence>
<comment type="caution">
    <text evidence="3">The sequence shown here is derived from an EMBL/GenBank/DDBJ whole genome shotgun (WGS) entry which is preliminary data.</text>
</comment>
<reference evidence="4" key="1">
    <citation type="journal article" date="2019" name="Int. J. Syst. Evol. Microbiol.">
        <title>The Global Catalogue of Microorganisms (GCM) 10K type strain sequencing project: providing services to taxonomists for standard genome sequencing and annotation.</title>
        <authorList>
            <consortium name="The Broad Institute Genomics Platform"/>
            <consortium name="The Broad Institute Genome Sequencing Center for Infectious Disease"/>
            <person name="Wu L."/>
            <person name="Ma J."/>
        </authorList>
    </citation>
    <scope>NUCLEOTIDE SEQUENCE [LARGE SCALE GENOMIC DNA]</scope>
    <source>
        <strain evidence="4">CCUG 49339</strain>
    </source>
</reference>